<evidence type="ECO:0000313" key="1">
    <source>
        <dbReference type="EMBL" id="KAA8548419.1"/>
    </source>
</evidence>
<gene>
    <name evidence="1" type="ORF">F0562_000103</name>
</gene>
<protein>
    <submittedName>
        <fullName evidence="1">Uncharacterized protein</fullName>
    </submittedName>
</protein>
<dbReference type="Proteomes" id="UP000325577">
    <property type="component" value="Linkage Group LG0"/>
</dbReference>
<dbReference type="AlphaFoldDB" id="A0A5J5BZP8"/>
<dbReference type="EMBL" id="CM018031">
    <property type="protein sequence ID" value="KAA8548419.1"/>
    <property type="molecule type" value="Genomic_DNA"/>
</dbReference>
<name>A0A5J5BZP8_9ASTE</name>
<sequence>MLALKQSDLNLSRPRSILQNIDGRAKMGRFRHGLFGECAWEIGSGIAILGHSLCMQVMCISALLQS</sequence>
<evidence type="ECO:0000313" key="2">
    <source>
        <dbReference type="Proteomes" id="UP000325577"/>
    </source>
</evidence>
<proteinExistence type="predicted"/>
<organism evidence="1 2">
    <name type="scientific">Nyssa sinensis</name>
    <dbReference type="NCBI Taxonomy" id="561372"/>
    <lineage>
        <taxon>Eukaryota</taxon>
        <taxon>Viridiplantae</taxon>
        <taxon>Streptophyta</taxon>
        <taxon>Embryophyta</taxon>
        <taxon>Tracheophyta</taxon>
        <taxon>Spermatophyta</taxon>
        <taxon>Magnoliopsida</taxon>
        <taxon>eudicotyledons</taxon>
        <taxon>Gunneridae</taxon>
        <taxon>Pentapetalae</taxon>
        <taxon>asterids</taxon>
        <taxon>Cornales</taxon>
        <taxon>Nyssaceae</taxon>
        <taxon>Nyssa</taxon>
    </lineage>
</organism>
<reference evidence="1 2" key="1">
    <citation type="submission" date="2019-09" db="EMBL/GenBank/DDBJ databases">
        <title>A chromosome-level genome assembly of the Chinese tupelo Nyssa sinensis.</title>
        <authorList>
            <person name="Yang X."/>
            <person name="Kang M."/>
            <person name="Yang Y."/>
            <person name="Xiong H."/>
            <person name="Wang M."/>
            <person name="Zhang Z."/>
            <person name="Wang Z."/>
            <person name="Wu H."/>
            <person name="Ma T."/>
            <person name="Liu J."/>
            <person name="Xi Z."/>
        </authorList>
    </citation>
    <scope>NUCLEOTIDE SEQUENCE [LARGE SCALE GENOMIC DNA]</scope>
    <source>
        <strain evidence="1">J267</strain>
        <tissue evidence="1">Leaf</tissue>
    </source>
</reference>
<accession>A0A5J5BZP8</accession>
<keyword evidence="2" id="KW-1185">Reference proteome</keyword>